<dbReference type="FunFam" id="3.30.160.60:FF:000446">
    <property type="entry name" value="Zinc finger protein"/>
    <property type="match status" value="1"/>
</dbReference>
<comment type="similarity">
    <text evidence="3">Belongs to the krueppel C2H2-type zinc-finger protein family.</text>
</comment>
<dbReference type="GO" id="GO:0005634">
    <property type="term" value="C:nucleus"/>
    <property type="evidence" value="ECO:0007669"/>
    <property type="project" value="UniProtKB-SubCell"/>
</dbReference>
<dbReference type="SMART" id="SM00355">
    <property type="entry name" value="ZnF_C2H2"/>
    <property type="match status" value="5"/>
</dbReference>
<proteinExistence type="inferred from homology"/>
<reference evidence="15" key="1">
    <citation type="submission" date="2022-08" db="UniProtKB">
        <authorList>
            <consortium name="EnsemblMetazoa"/>
        </authorList>
    </citation>
    <scope>IDENTIFICATION</scope>
    <source>
        <strain evidence="15">05x7-T-G4-1.051#20</strain>
    </source>
</reference>
<dbReference type="AlphaFoldDB" id="A0A8W8NF27"/>
<feature type="compositionally biased region" description="Polar residues" evidence="13">
    <location>
        <begin position="396"/>
        <end position="407"/>
    </location>
</feature>
<keyword evidence="8" id="KW-0805">Transcription regulation</keyword>
<dbReference type="Proteomes" id="UP000005408">
    <property type="component" value="Unassembled WGS sequence"/>
</dbReference>
<evidence type="ECO:0000256" key="9">
    <source>
        <dbReference type="ARBA" id="ARBA00023125"/>
    </source>
</evidence>
<dbReference type="InterPro" id="IPR036236">
    <property type="entry name" value="Znf_C2H2_sf"/>
</dbReference>
<keyword evidence="5" id="KW-0677">Repeat</keyword>
<dbReference type="GO" id="GO:0008270">
    <property type="term" value="F:zinc ion binding"/>
    <property type="evidence" value="ECO:0007669"/>
    <property type="project" value="UniProtKB-KW"/>
</dbReference>
<evidence type="ECO:0000256" key="6">
    <source>
        <dbReference type="ARBA" id="ARBA00022771"/>
    </source>
</evidence>
<keyword evidence="10" id="KW-0804">Transcription</keyword>
<feature type="compositionally biased region" description="Polar residues" evidence="13">
    <location>
        <begin position="248"/>
        <end position="260"/>
    </location>
</feature>
<feature type="compositionally biased region" description="Polar residues" evidence="13">
    <location>
        <begin position="198"/>
        <end position="217"/>
    </location>
</feature>
<evidence type="ECO:0000256" key="8">
    <source>
        <dbReference type="ARBA" id="ARBA00023015"/>
    </source>
</evidence>
<evidence type="ECO:0000259" key="14">
    <source>
        <dbReference type="PROSITE" id="PS50157"/>
    </source>
</evidence>
<evidence type="ECO:0000313" key="16">
    <source>
        <dbReference type="Proteomes" id="UP000005408"/>
    </source>
</evidence>
<sequence length="501" mass="55761">MVNDPSENDIAGAKTEGDTIHTFIEQKHIAIQAMDEDGADKQNGIRLPATTGPRPYKCEVCQRSFREVATLRKHEQLHRADRPYVCQTCGKSFLWSSNLKVHERVHTGERPYKCKICHRCFTQSNDLRRHERNVHMRGKLVNYRNPVAPTSRNTSQMNLATYQAFAMQQRALLHHALTYESLMQSAVVTQARLQAGGSTASMPTMSAPSDISVSTSTDSRHRRPTGSPDSIKLEQVTPPTSPSRQERSLSNPGLHNSMGASDQLYMAPRSNSTSAIGTGLLHSPPSLPTSSYQGYTAGSNSINGSPPVLTQVTAAMSTNMSGFKLLNESASTSSLPHSALRRLPPISSIYSNHPNTSSADNKVIDLSMKSASSGESEDGDWKSRIIAEHLKREEASNNASKSPPISETESEEKRDVTTTSITPIGDSGIHHCPHCNIFFHDFTMYHLHKSLHSPVDDDPFRCPSCQKHCQDRIEFMFHIVWHVKYPHTIPNYEPFREEYQA</sequence>
<feature type="domain" description="C2H2-type" evidence="14">
    <location>
        <begin position="112"/>
        <end position="140"/>
    </location>
</feature>
<evidence type="ECO:0000256" key="3">
    <source>
        <dbReference type="ARBA" id="ARBA00006991"/>
    </source>
</evidence>
<evidence type="ECO:0000256" key="5">
    <source>
        <dbReference type="ARBA" id="ARBA00022737"/>
    </source>
</evidence>
<dbReference type="GO" id="GO:0000981">
    <property type="term" value="F:DNA-binding transcription factor activity, RNA polymerase II-specific"/>
    <property type="evidence" value="ECO:0007669"/>
    <property type="project" value="TreeGrafter"/>
</dbReference>
<keyword evidence="11" id="KW-0539">Nucleus</keyword>
<comment type="function">
    <text evidence="1">May be involved in transcriptional regulation.</text>
</comment>
<dbReference type="InterPro" id="IPR013087">
    <property type="entry name" value="Znf_C2H2_type"/>
</dbReference>
<feature type="domain" description="C2H2-type" evidence="14">
    <location>
        <begin position="56"/>
        <end position="83"/>
    </location>
</feature>
<dbReference type="PANTHER" id="PTHR14196:SF12">
    <property type="entry name" value="ZINC FINGER PROTEIN 208-LIKE"/>
    <property type="match status" value="1"/>
</dbReference>
<evidence type="ECO:0000256" key="1">
    <source>
        <dbReference type="ARBA" id="ARBA00003767"/>
    </source>
</evidence>
<protein>
    <recommendedName>
        <fullName evidence="14">C2H2-type domain-containing protein</fullName>
    </recommendedName>
</protein>
<evidence type="ECO:0000256" key="13">
    <source>
        <dbReference type="SAM" id="MobiDB-lite"/>
    </source>
</evidence>
<evidence type="ECO:0000256" key="12">
    <source>
        <dbReference type="PROSITE-ProRule" id="PRU00042"/>
    </source>
</evidence>
<keyword evidence="16" id="KW-1185">Reference proteome</keyword>
<dbReference type="Pfam" id="PF00096">
    <property type="entry name" value="zf-C2H2"/>
    <property type="match status" value="2"/>
</dbReference>
<evidence type="ECO:0000256" key="4">
    <source>
        <dbReference type="ARBA" id="ARBA00022723"/>
    </source>
</evidence>
<keyword evidence="7" id="KW-0862">Zinc</keyword>
<comment type="subcellular location">
    <subcellularLocation>
        <location evidence="2">Nucleus</location>
    </subcellularLocation>
</comment>
<feature type="domain" description="C2H2-type" evidence="14">
    <location>
        <begin position="84"/>
        <end position="111"/>
    </location>
</feature>
<evidence type="ECO:0000256" key="10">
    <source>
        <dbReference type="ARBA" id="ARBA00023163"/>
    </source>
</evidence>
<feature type="region of interest" description="Disordered" evidence="13">
    <location>
        <begin position="198"/>
        <end position="260"/>
    </location>
</feature>
<dbReference type="PROSITE" id="PS00028">
    <property type="entry name" value="ZINC_FINGER_C2H2_1"/>
    <property type="match status" value="4"/>
</dbReference>
<dbReference type="Gene3D" id="3.30.160.60">
    <property type="entry name" value="Classic Zinc Finger"/>
    <property type="match status" value="3"/>
</dbReference>
<keyword evidence="9" id="KW-0238">DNA-binding</keyword>
<dbReference type="SUPFAM" id="SSF57667">
    <property type="entry name" value="beta-beta-alpha zinc fingers"/>
    <property type="match status" value="2"/>
</dbReference>
<feature type="region of interest" description="Disordered" evidence="13">
    <location>
        <begin position="390"/>
        <end position="422"/>
    </location>
</feature>
<dbReference type="PROSITE" id="PS50157">
    <property type="entry name" value="ZINC_FINGER_C2H2_2"/>
    <property type="match status" value="3"/>
</dbReference>
<dbReference type="FunFam" id="3.30.160.60:FF:001005">
    <property type="entry name" value="Zinc finger protein 75A"/>
    <property type="match status" value="1"/>
</dbReference>
<keyword evidence="4" id="KW-0479">Metal-binding</keyword>
<accession>A0A8W8NF27</accession>
<dbReference type="FunFam" id="3.30.160.60:FF:001289">
    <property type="entry name" value="Zinc finger protein 574"/>
    <property type="match status" value="1"/>
</dbReference>
<evidence type="ECO:0000256" key="2">
    <source>
        <dbReference type="ARBA" id="ARBA00004123"/>
    </source>
</evidence>
<organism evidence="15 16">
    <name type="scientific">Magallana gigas</name>
    <name type="common">Pacific oyster</name>
    <name type="synonym">Crassostrea gigas</name>
    <dbReference type="NCBI Taxonomy" id="29159"/>
    <lineage>
        <taxon>Eukaryota</taxon>
        <taxon>Metazoa</taxon>
        <taxon>Spiralia</taxon>
        <taxon>Lophotrochozoa</taxon>
        <taxon>Mollusca</taxon>
        <taxon>Bivalvia</taxon>
        <taxon>Autobranchia</taxon>
        <taxon>Pteriomorphia</taxon>
        <taxon>Ostreida</taxon>
        <taxon>Ostreoidea</taxon>
        <taxon>Ostreidae</taxon>
        <taxon>Magallana</taxon>
    </lineage>
</organism>
<dbReference type="PANTHER" id="PTHR14196">
    <property type="entry name" value="ODD-SKIPPED - RELATED"/>
    <property type="match status" value="1"/>
</dbReference>
<evidence type="ECO:0000313" key="15">
    <source>
        <dbReference type="EnsemblMetazoa" id="G5541.1:cds"/>
    </source>
</evidence>
<dbReference type="InterPro" id="IPR050717">
    <property type="entry name" value="C2H2-ZF_Transcription_Reg"/>
</dbReference>
<dbReference type="GO" id="GO:0000977">
    <property type="term" value="F:RNA polymerase II transcription regulatory region sequence-specific DNA binding"/>
    <property type="evidence" value="ECO:0007669"/>
    <property type="project" value="TreeGrafter"/>
</dbReference>
<evidence type="ECO:0000256" key="11">
    <source>
        <dbReference type="ARBA" id="ARBA00023242"/>
    </source>
</evidence>
<keyword evidence="6 12" id="KW-0863">Zinc-finger</keyword>
<name>A0A8W8NF27_MAGGI</name>
<dbReference type="EnsemblMetazoa" id="G5541.1">
    <property type="protein sequence ID" value="G5541.1:cds"/>
    <property type="gene ID" value="G5541"/>
</dbReference>
<evidence type="ECO:0000256" key="7">
    <source>
        <dbReference type="ARBA" id="ARBA00022833"/>
    </source>
</evidence>